<reference evidence="1" key="1">
    <citation type="submission" date="2014-11" db="EMBL/GenBank/DDBJ databases">
        <authorList>
            <person name="Amaro Gonzalez C."/>
        </authorList>
    </citation>
    <scope>NUCLEOTIDE SEQUENCE</scope>
</reference>
<reference evidence="1" key="2">
    <citation type="journal article" date="2015" name="Fish Shellfish Immunol.">
        <title>Early steps in the European eel (Anguilla anguilla)-Vibrio vulnificus interaction in the gills: Role of the RtxA13 toxin.</title>
        <authorList>
            <person name="Callol A."/>
            <person name="Pajuelo D."/>
            <person name="Ebbesson L."/>
            <person name="Teles M."/>
            <person name="MacKenzie S."/>
            <person name="Amaro C."/>
        </authorList>
    </citation>
    <scope>NUCLEOTIDE SEQUENCE</scope>
</reference>
<dbReference type="AlphaFoldDB" id="A0A0E9W4H1"/>
<dbReference type="EMBL" id="GBXM01023350">
    <property type="protein sequence ID" value="JAH85227.1"/>
    <property type="molecule type" value="Transcribed_RNA"/>
</dbReference>
<proteinExistence type="predicted"/>
<protein>
    <submittedName>
        <fullName evidence="1">Uncharacterized protein</fullName>
    </submittedName>
</protein>
<accession>A0A0E9W4H1</accession>
<sequence length="33" mass="3822">MKSSNGNFAIICNRTPERRNYNIIPLSYHLKGN</sequence>
<name>A0A0E9W4H1_ANGAN</name>
<evidence type="ECO:0000313" key="1">
    <source>
        <dbReference type="EMBL" id="JAH85227.1"/>
    </source>
</evidence>
<organism evidence="1">
    <name type="scientific">Anguilla anguilla</name>
    <name type="common">European freshwater eel</name>
    <name type="synonym">Muraena anguilla</name>
    <dbReference type="NCBI Taxonomy" id="7936"/>
    <lineage>
        <taxon>Eukaryota</taxon>
        <taxon>Metazoa</taxon>
        <taxon>Chordata</taxon>
        <taxon>Craniata</taxon>
        <taxon>Vertebrata</taxon>
        <taxon>Euteleostomi</taxon>
        <taxon>Actinopterygii</taxon>
        <taxon>Neopterygii</taxon>
        <taxon>Teleostei</taxon>
        <taxon>Anguilliformes</taxon>
        <taxon>Anguillidae</taxon>
        <taxon>Anguilla</taxon>
    </lineage>
</organism>